<protein>
    <submittedName>
        <fullName evidence="2">Uncharacterized protein</fullName>
    </submittedName>
</protein>
<evidence type="ECO:0000313" key="3">
    <source>
        <dbReference type="Proteomes" id="UP001229421"/>
    </source>
</evidence>
<organism evidence="2 3">
    <name type="scientific">Tagetes erecta</name>
    <name type="common">African marigold</name>
    <dbReference type="NCBI Taxonomy" id="13708"/>
    <lineage>
        <taxon>Eukaryota</taxon>
        <taxon>Viridiplantae</taxon>
        <taxon>Streptophyta</taxon>
        <taxon>Embryophyta</taxon>
        <taxon>Tracheophyta</taxon>
        <taxon>Spermatophyta</taxon>
        <taxon>Magnoliopsida</taxon>
        <taxon>eudicotyledons</taxon>
        <taxon>Gunneridae</taxon>
        <taxon>Pentapetalae</taxon>
        <taxon>asterids</taxon>
        <taxon>campanulids</taxon>
        <taxon>Asterales</taxon>
        <taxon>Asteraceae</taxon>
        <taxon>Asteroideae</taxon>
        <taxon>Heliantheae alliance</taxon>
        <taxon>Tageteae</taxon>
        <taxon>Tagetes</taxon>
    </lineage>
</organism>
<proteinExistence type="predicted"/>
<evidence type="ECO:0000256" key="1">
    <source>
        <dbReference type="SAM" id="Phobius"/>
    </source>
</evidence>
<comment type="caution">
    <text evidence="2">The sequence shown here is derived from an EMBL/GenBank/DDBJ whole genome shotgun (WGS) entry which is preliminary data.</text>
</comment>
<sequence>MRSNLLLFLNSSSSEPHSMKLVLVAIGVSGDAVMALLLLFPLKKNLIEVQLRKMEFASPVVSPIVEYFLVPI</sequence>
<evidence type="ECO:0000313" key="2">
    <source>
        <dbReference type="EMBL" id="KAK1438916.1"/>
    </source>
</evidence>
<feature type="transmembrane region" description="Helical" evidence="1">
    <location>
        <begin position="20"/>
        <end position="42"/>
    </location>
</feature>
<keyword evidence="1" id="KW-0472">Membrane</keyword>
<keyword evidence="1" id="KW-0812">Transmembrane</keyword>
<gene>
    <name evidence="2" type="ORF">QVD17_04728</name>
</gene>
<keyword evidence="1" id="KW-1133">Transmembrane helix</keyword>
<dbReference type="AlphaFoldDB" id="A0AAD8PAW6"/>
<name>A0AAD8PAW6_TARER</name>
<keyword evidence="3" id="KW-1185">Reference proteome</keyword>
<accession>A0AAD8PAW6</accession>
<dbReference type="Proteomes" id="UP001229421">
    <property type="component" value="Unassembled WGS sequence"/>
</dbReference>
<reference evidence="2" key="1">
    <citation type="journal article" date="2023" name="bioRxiv">
        <title>Improved chromosome-level genome assembly for marigold (Tagetes erecta).</title>
        <authorList>
            <person name="Jiang F."/>
            <person name="Yuan L."/>
            <person name="Wang S."/>
            <person name="Wang H."/>
            <person name="Xu D."/>
            <person name="Wang A."/>
            <person name="Fan W."/>
        </authorList>
    </citation>
    <scope>NUCLEOTIDE SEQUENCE</scope>
    <source>
        <strain evidence="2">WSJ</strain>
        <tissue evidence="2">Leaf</tissue>
    </source>
</reference>
<dbReference type="EMBL" id="JAUHHV010000001">
    <property type="protein sequence ID" value="KAK1438916.1"/>
    <property type="molecule type" value="Genomic_DNA"/>
</dbReference>